<dbReference type="KEGG" id="ccx:COCOR_00730"/>
<name>H8MHF1_CORCM</name>
<evidence type="ECO:0000313" key="1">
    <source>
        <dbReference type="EMBL" id="AFE03672.1"/>
    </source>
</evidence>
<dbReference type="EMBL" id="CP003389">
    <property type="protein sequence ID" value="AFE03672.1"/>
    <property type="molecule type" value="Genomic_DNA"/>
</dbReference>
<gene>
    <name evidence="1" type="ordered locus">COCOR_00730</name>
</gene>
<dbReference type="AlphaFoldDB" id="H8MHF1"/>
<accession>H8MHF1</accession>
<protein>
    <recommendedName>
        <fullName evidence="3">Lipoprotein</fullName>
    </recommendedName>
</protein>
<keyword evidence="2" id="KW-1185">Reference proteome</keyword>
<evidence type="ECO:0000313" key="2">
    <source>
        <dbReference type="Proteomes" id="UP000007587"/>
    </source>
</evidence>
<dbReference type="OrthoDB" id="9946917at2"/>
<evidence type="ECO:0008006" key="3">
    <source>
        <dbReference type="Google" id="ProtNLM"/>
    </source>
</evidence>
<reference evidence="1 2" key="1">
    <citation type="journal article" date="2012" name="J. Bacteriol.">
        <title>Complete Genome Sequence of the Fruiting Myxobacterium Corallococcus coralloides DSM 2259.</title>
        <authorList>
            <person name="Huntley S."/>
            <person name="Zhang Y."/>
            <person name="Treuner-Lange A."/>
            <person name="Kneip S."/>
            <person name="Sensen C.W."/>
            <person name="Sogaard-Andersen L."/>
        </authorList>
    </citation>
    <scope>NUCLEOTIDE SEQUENCE [LARGE SCALE GENOMIC DNA]</scope>
    <source>
        <strain evidence="2">ATCC 25202 / DSM 2259 / NBRC 100086 / M2</strain>
    </source>
</reference>
<organism evidence="1 2">
    <name type="scientific">Corallococcus coralloides (strain ATCC 25202 / DSM 2259 / NBRC 100086 / M2)</name>
    <name type="common">Myxococcus coralloides</name>
    <dbReference type="NCBI Taxonomy" id="1144275"/>
    <lineage>
        <taxon>Bacteria</taxon>
        <taxon>Pseudomonadati</taxon>
        <taxon>Myxococcota</taxon>
        <taxon>Myxococcia</taxon>
        <taxon>Myxococcales</taxon>
        <taxon>Cystobacterineae</taxon>
        <taxon>Myxococcaceae</taxon>
        <taxon>Corallococcus</taxon>
    </lineage>
</organism>
<sequence>MDLARGFRGLLAWGVVVLMGCAGANYEGVGRRCPSCTVEPMPTSLPPGTFVEYRIDTPYLTDLRATFTVLRETQTERWVEVRMRREARPEELLKGLYDRPLIFVMQLQPLPGGPSNPPFQTRFATDEERFVGPERLHRSVTSTPMKLQVKGKTFECEDHAYQMEPPRSGRGCIRAKDPRVLFAGGVFFLEEHYGDARWPSLRIRLLDMGQREVDASAGAIAVRSGQSATYVRSDGLSVTHTWTTGPTRVRHVQTYLSQDMPLPGNDFDWEGTLLEVVTALADKSGWRYRPLPDSDARTDVQVNGEALRVFHRRLSDRNGGDEPYDITHSYLEDVWQMKDAPIWIRLWPLTAQGNIGQRPVHHWLKEWK</sequence>
<dbReference type="PROSITE" id="PS51257">
    <property type="entry name" value="PROKAR_LIPOPROTEIN"/>
    <property type="match status" value="1"/>
</dbReference>
<proteinExistence type="predicted"/>
<dbReference type="Proteomes" id="UP000007587">
    <property type="component" value="Chromosome"/>
</dbReference>
<dbReference type="InParanoid" id="H8MHF1"/>
<dbReference type="HOGENOM" id="CLU_751663_0_0_7"/>
<reference evidence="2" key="2">
    <citation type="submission" date="2012-03" db="EMBL/GenBank/DDBJ databases">
        <title>Genome sequence of the fruiting myxobacterium Corallococcus coralloides DSM 2259.</title>
        <authorList>
            <person name="Huntley S."/>
            <person name="Zhang Y."/>
            <person name="Treuner-Lange A."/>
            <person name="Sensen C.W."/>
            <person name="Sogaard-Andersen L."/>
        </authorList>
    </citation>
    <scope>NUCLEOTIDE SEQUENCE [LARGE SCALE GENOMIC DNA]</scope>
    <source>
        <strain evidence="2">ATCC 25202 / DSM 2259 / NBRC 100086 / M2</strain>
    </source>
</reference>
<dbReference type="RefSeq" id="WP_014393581.1">
    <property type="nucleotide sequence ID" value="NC_017030.1"/>
</dbReference>